<dbReference type="AlphaFoldDB" id="A0A3E2NB60"/>
<evidence type="ECO:0000313" key="1">
    <source>
        <dbReference type="EMBL" id="RFZ78222.1"/>
    </source>
</evidence>
<organism evidence="1 2">
    <name type="scientific">Lacrimispora amygdalina</name>
    <dbReference type="NCBI Taxonomy" id="253257"/>
    <lineage>
        <taxon>Bacteria</taxon>
        <taxon>Bacillati</taxon>
        <taxon>Bacillota</taxon>
        <taxon>Clostridia</taxon>
        <taxon>Lachnospirales</taxon>
        <taxon>Lachnospiraceae</taxon>
        <taxon>Lacrimispora</taxon>
    </lineage>
</organism>
<name>A0A3E2NB60_9FIRM</name>
<sequence>MATLYTVIYDSVLPKLKDFDIPLMEENEVYEMLHEHLRPAIVSFHTCKKDLSSRNEAEGKFNDDLDDMEIEILSNYLLLSFIDSNYIRVPTVLKASLSSKDFNAFSPANFLDKLILMHNTYLKENETLLSRYSWRKQK</sequence>
<accession>A0A3E2NB60</accession>
<gene>
    <name evidence="1" type="ORF">DS742_13975</name>
</gene>
<dbReference type="RefSeq" id="WP_117417596.1">
    <property type="nucleotide sequence ID" value="NZ_QOHO01000043.1"/>
</dbReference>
<proteinExistence type="predicted"/>
<dbReference type="Proteomes" id="UP000260680">
    <property type="component" value="Unassembled WGS sequence"/>
</dbReference>
<dbReference type="OrthoDB" id="2065865at2"/>
<evidence type="ECO:0000313" key="2">
    <source>
        <dbReference type="Proteomes" id="UP000260680"/>
    </source>
</evidence>
<reference evidence="1 2" key="1">
    <citation type="submission" date="2018-07" db="EMBL/GenBank/DDBJ databases">
        <title>New species, Clostridium PI-S10-A1B.</title>
        <authorList>
            <person name="Krishna G."/>
            <person name="Summeta K."/>
            <person name="Shikha S."/>
            <person name="Prabhu P.B."/>
            <person name="Suresh K."/>
        </authorList>
    </citation>
    <scope>NUCLEOTIDE SEQUENCE [LARGE SCALE GENOMIC DNA]</scope>
    <source>
        <strain evidence="1 2">PI-S10-A1B</strain>
    </source>
</reference>
<dbReference type="EMBL" id="QOHO01000043">
    <property type="protein sequence ID" value="RFZ78222.1"/>
    <property type="molecule type" value="Genomic_DNA"/>
</dbReference>
<comment type="caution">
    <text evidence="1">The sequence shown here is derived from an EMBL/GenBank/DDBJ whole genome shotgun (WGS) entry which is preliminary data.</text>
</comment>
<protein>
    <submittedName>
        <fullName evidence="1">Uncharacterized protein</fullName>
    </submittedName>
</protein>